<feature type="region of interest" description="Disordered" evidence="1">
    <location>
        <begin position="1"/>
        <end position="27"/>
    </location>
</feature>
<feature type="compositionally biased region" description="Low complexity" evidence="1">
    <location>
        <begin position="258"/>
        <end position="272"/>
    </location>
</feature>
<evidence type="ECO:0000313" key="3">
    <source>
        <dbReference type="EMBL" id="KAF9471701.1"/>
    </source>
</evidence>
<sequence length="813" mass="88115">MSQRISAEAERNASSEDSTALAEDEVRGRADAAHPCLLCDDGFPSVYKLKKHMNTMHDPALEQQGKSLKKKKNTKSIIKATPKPVQSVTGDRESSLQLDYVDSVGPSRTRPQNHRYSPWNLGTQGSRSSISSPQAAFYQNSLGLYNHYGQNIPGVYFPTSEASSSSPSAQAFSQPVETPVPLINHDWANHQMGPRVQNTPYPTSSYPTPAPTPPEMSAKALGKRKYVESDAPNAPSVHSIINPQDTAGTNSRKRARHSYATGAPSSLSSSASTVAQAQPDAYGMTPLVLYTQNGYAVPRVQYDARTGSASSNSSALAQPRIYPAHVGVHPQYNYAIPPSQSDSRQAKNYAPSVPSKLSSSPADRKTLYFPIPPHIPVNPNLTQALFSSSLSLPVFAQVAQPNIVAPRTANVGATKRKRDDSNMPSASSSSPRVFAQAGSMGSTAPATVVARHSDAENGTPRKKARHAYAPPVTPPRSSPIVIPQPAVKDLLWDMSKFDWDGHQFFTNNSLENSLSVPPTDDTNKAIKGPSWKELDRLLGLLPRTSDFAQPSPSVPRIDKSQQIPSHCLTTPSAHQESLNTTPDYLFNMLPSSIQANEVQRAINPPLHSAPPTNYLPSPGQNLAEYSPFTPSSYIDENTNTFIPTKDLPTPAQNMPTLDYNFAYYPPTVNPHATYYPQIYGYPNANATFPTNYFPALGNNLAHYAAPTGYVTDANVNTTLPTNYLPTPVQNTSMPYHNSPYYGPSFNPFGATYNSPDYINANANIQPPAPVHAQPQAGTNVPQPADDIDLNFDPLAGFDFANMALPEYASNPSE</sequence>
<proteinExistence type="predicted"/>
<dbReference type="InterPro" id="IPR013087">
    <property type="entry name" value="Znf_C2H2_type"/>
</dbReference>
<protein>
    <recommendedName>
        <fullName evidence="2">C2H2-type domain-containing protein</fullName>
    </recommendedName>
</protein>
<evidence type="ECO:0000259" key="2">
    <source>
        <dbReference type="PROSITE" id="PS00028"/>
    </source>
</evidence>
<keyword evidence="4" id="KW-1185">Reference proteome</keyword>
<feature type="compositionally biased region" description="Polar residues" evidence="1">
    <location>
        <begin position="120"/>
        <end position="129"/>
    </location>
</feature>
<organism evidence="3 4">
    <name type="scientific">Pholiota conissans</name>
    <dbReference type="NCBI Taxonomy" id="109636"/>
    <lineage>
        <taxon>Eukaryota</taxon>
        <taxon>Fungi</taxon>
        <taxon>Dikarya</taxon>
        <taxon>Basidiomycota</taxon>
        <taxon>Agaricomycotina</taxon>
        <taxon>Agaricomycetes</taxon>
        <taxon>Agaricomycetidae</taxon>
        <taxon>Agaricales</taxon>
        <taxon>Agaricineae</taxon>
        <taxon>Strophariaceae</taxon>
        <taxon>Pholiota</taxon>
    </lineage>
</organism>
<feature type="region of interest" description="Disordered" evidence="1">
    <location>
        <begin position="333"/>
        <end position="362"/>
    </location>
</feature>
<name>A0A9P5YMS7_9AGAR</name>
<feature type="region of interest" description="Disordered" evidence="1">
    <location>
        <begin position="190"/>
        <end position="272"/>
    </location>
</feature>
<dbReference type="EMBL" id="MU155637">
    <property type="protein sequence ID" value="KAF9471701.1"/>
    <property type="molecule type" value="Genomic_DNA"/>
</dbReference>
<comment type="caution">
    <text evidence="3">The sequence shown here is derived from an EMBL/GenBank/DDBJ whole genome shotgun (WGS) entry which is preliminary data.</text>
</comment>
<reference evidence="3" key="1">
    <citation type="submission" date="2020-11" db="EMBL/GenBank/DDBJ databases">
        <authorList>
            <consortium name="DOE Joint Genome Institute"/>
            <person name="Ahrendt S."/>
            <person name="Riley R."/>
            <person name="Andreopoulos W."/>
            <person name="Labutti K."/>
            <person name="Pangilinan J."/>
            <person name="Ruiz-Duenas F.J."/>
            <person name="Barrasa J.M."/>
            <person name="Sanchez-Garcia M."/>
            <person name="Camarero S."/>
            <person name="Miyauchi S."/>
            <person name="Serrano A."/>
            <person name="Linde D."/>
            <person name="Babiker R."/>
            <person name="Drula E."/>
            <person name="Ayuso-Fernandez I."/>
            <person name="Pacheco R."/>
            <person name="Padilla G."/>
            <person name="Ferreira P."/>
            <person name="Barriuso J."/>
            <person name="Kellner H."/>
            <person name="Castanera R."/>
            <person name="Alfaro M."/>
            <person name="Ramirez L."/>
            <person name="Pisabarro A.G."/>
            <person name="Kuo A."/>
            <person name="Tritt A."/>
            <person name="Lipzen A."/>
            <person name="He G."/>
            <person name="Yan M."/>
            <person name="Ng V."/>
            <person name="Cullen D."/>
            <person name="Martin F."/>
            <person name="Rosso M.-N."/>
            <person name="Henrissat B."/>
            <person name="Hibbett D."/>
            <person name="Martinez A.T."/>
            <person name="Grigoriev I.V."/>
        </authorList>
    </citation>
    <scope>NUCLEOTIDE SEQUENCE</scope>
    <source>
        <strain evidence="3">CIRM-BRFM 674</strain>
    </source>
</reference>
<evidence type="ECO:0000256" key="1">
    <source>
        <dbReference type="SAM" id="MobiDB-lite"/>
    </source>
</evidence>
<feature type="region of interest" description="Disordered" evidence="1">
    <location>
        <begin position="543"/>
        <end position="562"/>
    </location>
</feature>
<dbReference type="AlphaFoldDB" id="A0A9P5YMS7"/>
<dbReference type="Proteomes" id="UP000807469">
    <property type="component" value="Unassembled WGS sequence"/>
</dbReference>
<feature type="region of interest" description="Disordered" evidence="1">
    <location>
        <begin position="409"/>
        <end position="481"/>
    </location>
</feature>
<evidence type="ECO:0000313" key="4">
    <source>
        <dbReference type="Proteomes" id="UP000807469"/>
    </source>
</evidence>
<feature type="region of interest" description="Disordered" evidence="1">
    <location>
        <begin position="102"/>
        <end position="129"/>
    </location>
</feature>
<feature type="compositionally biased region" description="Polar residues" evidence="1">
    <location>
        <begin position="239"/>
        <end position="250"/>
    </location>
</feature>
<gene>
    <name evidence="3" type="ORF">BDN70DRAFT_975054</name>
</gene>
<accession>A0A9P5YMS7</accession>
<dbReference type="PROSITE" id="PS00028">
    <property type="entry name" value="ZINC_FINGER_C2H2_1"/>
    <property type="match status" value="1"/>
</dbReference>
<feature type="domain" description="C2H2-type" evidence="2">
    <location>
        <begin position="36"/>
        <end position="57"/>
    </location>
</feature>